<dbReference type="RefSeq" id="WP_098063414.1">
    <property type="nucleotide sequence ID" value="NZ_PDEP01000021.1"/>
</dbReference>
<dbReference type="OrthoDB" id="2079517at2"/>
<comment type="caution">
    <text evidence="1">The sequence shown here is derived from an EMBL/GenBank/DDBJ whole genome shotgun (WGS) entry which is preliminary data.</text>
</comment>
<evidence type="ECO:0000313" key="1">
    <source>
        <dbReference type="EMBL" id="PEN04744.1"/>
    </source>
</evidence>
<evidence type="ECO:0008006" key="3">
    <source>
        <dbReference type="Google" id="ProtNLM"/>
    </source>
</evidence>
<proteinExistence type="predicted"/>
<name>A0A2H3P3K0_9BACT</name>
<protein>
    <recommendedName>
        <fullName evidence="3">PD-(D/E)XK nuclease superfamily protein</fullName>
    </recommendedName>
</protein>
<gene>
    <name evidence="1" type="ORF">CRI93_14640</name>
</gene>
<accession>A0A2H3P3K0</accession>
<dbReference type="AlphaFoldDB" id="A0A2H3P3K0"/>
<evidence type="ECO:0000313" key="2">
    <source>
        <dbReference type="Proteomes" id="UP000221024"/>
    </source>
</evidence>
<sequence length="351" mass="39637">MSRLFSHVASKVGHNTEDLATEALFYILQSDEVLLEAFVAHVNDVSGATLEADMRLATQKTTTDGGRPDLIGWVRGSERRLFVESKFGASLSGNQPTGYLDELESESGSVLLLLVPDRRKLPIWREVASKCAEDGYTPEVDASTYHIHFDSGQHLSITTWSKVLNILEQAALNHSAIEAAEDLRQLRALCEQQGSGVFRPFKENEFDPWIAERIIDLHDIVDDLKGSLESQSTAWNVTSKKVTLSNMNYRFFATLFGCEAEIGVRYRWWAKRGLSPLWMRLFTGNRKTQYRGKELLEWPRPVFEGDDFGPTHLLIPFETPTGLGRQDVVRHLVDQLQFIATRLEPVLASNN</sequence>
<keyword evidence="2" id="KW-1185">Reference proteome</keyword>
<organism evidence="1 2">
    <name type="scientific">Longimonas halophila</name>
    <dbReference type="NCBI Taxonomy" id="1469170"/>
    <lineage>
        <taxon>Bacteria</taxon>
        <taxon>Pseudomonadati</taxon>
        <taxon>Rhodothermota</taxon>
        <taxon>Rhodothermia</taxon>
        <taxon>Rhodothermales</taxon>
        <taxon>Salisaetaceae</taxon>
        <taxon>Longimonas</taxon>
    </lineage>
</organism>
<dbReference type="EMBL" id="PDEP01000021">
    <property type="protein sequence ID" value="PEN04744.1"/>
    <property type="molecule type" value="Genomic_DNA"/>
</dbReference>
<dbReference type="Proteomes" id="UP000221024">
    <property type="component" value="Unassembled WGS sequence"/>
</dbReference>
<reference evidence="1 2" key="1">
    <citation type="submission" date="2017-10" db="EMBL/GenBank/DDBJ databases">
        <title>Draft genome of Longimonas halophila.</title>
        <authorList>
            <person name="Goh K.M."/>
            <person name="Shamsir M.S."/>
            <person name="Lim S.W."/>
        </authorList>
    </citation>
    <scope>NUCLEOTIDE SEQUENCE [LARGE SCALE GENOMIC DNA]</scope>
    <source>
        <strain evidence="1 2">KCTC 42399</strain>
    </source>
</reference>